<evidence type="ECO:0000256" key="6">
    <source>
        <dbReference type="ARBA" id="ARBA00022777"/>
    </source>
</evidence>
<dbReference type="GO" id="GO:0016020">
    <property type="term" value="C:membrane"/>
    <property type="evidence" value="ECO:0007669"/>
    <property type="project" value="InterPro"/>
</dbReference>
<protein>
    <recommendedName>
        <fullName evidence="2">histidine kinase</fullName>
        <ecNumber evidence="2">2.7.13.3</ecNumber>
    </recommendedName>
</protein>
<name>A0A3B7MUL1_9BACT</name>
<dbReference type="EC" id="2.7.13.3" evidence="2"/>
<evidence type="ECO:0000256" key="4">
    <source>
        <dbReference type="ARBA" id="ARBA00022679"/>
    </source>
</evidence>
<feature type="domain" description="PAS" evidence="11">
    <location>
        <begin position="157"/>
        <end position="227"/>
    </location>
</feature>
<accession>A0A3B7MUL1</accession>
<dbReference type="InterPro" id="IPR000014">
    <property type="entry name" value="PAS"/>
</dbReference>
<dbReference type="Gene3D" id="3.30.565.10">
    <property type="entry name" value="Histidine kinase-like ATPase, C-terminal domain"/>
    <property type="match status" value="1"/>
</dbReference>
<feature type="domain" description="Histidine kinase" evidence="10">
    <location>
        <begin position="315"/>
        <end position="504"/>
    </location>
</feature>
<keyword evidence="9" id="KW-0175">Coiled coil</keyword>
<dbReference type="InterPro" id="IPR035965">
    <property type="entry name" value="PAS-like_dom_sf"/>
</dbReference>
<dbReference type="PROSITE" id="PS50112">
    <property type="entry name" value="PAS"/>
    <property type="match status" value="1"/>
</dbReference>
<feature type="coiled-coil region" evidence="9">
    <location>
        <begin position="342"/>
        <end position="369"/>
    </location>
</feature>
<dbReference type="InterPro" id="IPR036890">
    <property type="entry name" value="HATPase_C_sf"/>
</dbReference>
<dbReference type="InterPro" id="IPR005467">
    <property type="entry name" value="His_kinase_dom"/>
</dbReference>
<dbReference type="KEGG" id="pseg:D3H65_23410"/>
<dbReference type="Pfam" id="PF00989">
    <property type="entry name" value="PAS"/>
    <property type="match status" value="1"/>
</dbReference>
<evidence type="ECO:0000256" key="3">
    <source>
        <dbReference type="ARBA" id="ARBA00022553"/>
    </source>
</evidence>
<dbReference type="RefSeq" id="WP_119052637.1">
    <property type="nucleotide sequence ID" value="NZ_CP032157.1"/>
</dbReference>
<sequence>MRIDPNVPIAAAKTRHLKQAHITQQVHKKAANLDALVESLDGYVWSVDLEMSYIILNNALLKLIKEVVGVEAKPGDKMLDILGLLDPSKTEEWKNIYQQAFEGSGQRFVSQFLIHGRPRYFEVSINPMYKEGAINGISCFASDITAEINNNRRLQESHTRFRSLIENGTDIIVVIDHTGNIIYGSPSIEKHFGRKLTDLTGENAFDFIYPDDIPELAEKFLDVLNSPGISIPVKSRAYAMGNRLIWVEGIVTNMLKTEGVNGIVCNFRDVTERVKTAALVQESEDLRHQLMDEKINRQKEIMQAAIEAQEKERAHIGQELHDNVKQILSTAKVCLEYGRGNAAEQQHMMQRAEDMINSAIKEIRELSKSLIQVYQREIGLQLSIENLVESIRIGNRFQISVDFFLPDENRLDDKLKMTLFRIMQEQLNNILTHAAARHISIAVQQAGSVLSLTVADDGKGFDIQQKRMGIGITNIINRAEIFNGQVAFHSSPGKGCRMVVSFRI</sequence>
<dbReference type="PROSITE" id="PS50109">
    <property type="entry name" value="HIS_KIN"/>
    <property type="match status" value="1"/>
</dbReference>
<evidence type="ECO:0000256" key="1">
    <source>
        <dbReference type="ARBA" id="ARBA00000085"/>
    </source>
</evidence>
<evidence type="ECO:0000259" key="10">
    <source>
        <dbReference type="PROSITE" id="PS50109"/>
    </source>
</evidence>
<evidence type="ECO:0000256" key="2">
    <source>
        <dbReference type="ARBA" id="ARBA00012438"/>
    </source>
</evidence>
<dbReference type="SUPFAM" id="SSF55874">
    <property type="entry name" value="ATPase domain of HSP90 chaperone/DNA topoisomerase II/histidine kinase"/>
    <property type="match status" value="1"/>
</dbReference>
<dbReference type="InterPro" id="IPR013767">
    <property type="entry name" value="PAS_fold"/>
</dbReference>
<dbReference type="CDD" id="cd16917">
    <property type="entry name" value="HATPase_UhpB-NarQ-NarX-like"/>
    <property type="match status" value="1"/>
</dbReference>
<dbReference type="InterPro" id="IPR003594">
    <property type="entry name" value="HATPase_dom"/>
</dbReference>
<evidence type="ECO:0000313" key="13">
    <source>
        <dbReference type="Proteomes" id="UP000263900"/>
    </source>
</evidence>
<evidence type="ECO:0000256" key="8">
    <source>
        <dbReference type="ARBA" id="ARBA00023012"/>
    </source>
</evidence>
<gene>
    <name evidence="12" type="ORF">D3H65_23410</name>
</gene>
<comment type="catalytic activity">
    <reaction evidence="1">
        <text>ATP + protein L-histidine = ADP + protein N-phospho-L-histidine.</text>
        <dbReference type="EC" id="2.7.13.3"/>
    </reaction>
</comment>
<evidence type="ECO:0000313" key="12">
    <source>
        <dbReference type="EMBL" id="AXY76760.1"/>
    </source>
</evidence>
<dbReference type="Pfam" id="PF07730">
    <property type="entry name" value="HisKA_3"/>
    <property type="match status" value="1"/>
</dbReference>
<evidence type="ECO:0000256" key="5">
    <source>
        <dbReference type="ARBA" id="ARBA00022741"/>
    </source>
</evidence>
<keyword evidence="6" id="KW-0418">Kinase</keyword>
<keyword evidence="5" id="KW-0547">Nucleotide-binding</keyword>
<dbReference type="Gene3D" id="1.20.5.1930">
    <property type="match status" value="1"/>
</dbReference>
<keyword evidence="13" id="KW-1185">Reference proteome</keyword>
<dbReference type="AlphaFoldDB" id="A0A3B7MUL1"/>
<keyword evidence="8" id="KW-0902">Two-component regulatory system</keyword>
<dbReference type="SMART" id="SM00091">
    <property type="entry name" value="PAS"/>
    <property type="match status" value="2"/>
</dbReference>
<dbReference type="GO" id="GO:0006355">
    <property type="term" value="P:regulation of DNA-templated transcription"/>
    <property type="evidence" value="ECO:0007669"/>
    <property type="project" value="InterPro"/>
</dbReference>
<keyword evidence="4" id="KW-0808">Transferase</keyword>
<organism evidence="12 13">
    <name type="scientific">Paraflavitalea soli</name>
    <dbReference type="NCBI Taxonomy" id="2315862"/>
    <lineage>
        <taxon>Bacteria</taxon>
        <taxon>Pseudomonadati</taxon>
        <taxon>Bacteroidota</taxon>
        <taxon>Chitinophagia</taxon>
        <taxon>Chitinophagales</taxon>
        <taxon>Chitinophagaceae</taxon>
        <taxon>Paraflavitalea</taxon>
    </lineage>
</organism>
<dbReference type="SUPFAM" id="SSF55785">
    <property type="entry name" value="PYP-like sensor domain (PAS domain)"/>
    <property type="match status" value="2"/>
</dbReference>
<dbReference type="PANTHER" id="PTHR24421:SF10">
    <property type="entry name" value="NITRATE_NITRITE SENSOR PROTEIN NARQ"/>
    <property type="match status" value="1"/>
</dbReference>
<dbReference type="InterPro" id="IPR050482">
    <property type="entry name" value="Sensor_HK_TwoCompSys"/>
</dbReference>
<dbReference type="Gene3D" id="3.30.450.20">
    <property type="entry name" value="PAS domain"/>
    <property type="match status" value="2"/>
</dbReference>
<evidence type="ECO:0000259" key="11">
    <source>
        <dbReference type="PROSITE" id="PS50112"/>
    </source>
</evidence>
<dbReference type="Proteomes" id="UP000263900">
    <property type="component" value="Chromosome"/>
</dbReference>
<keyword evidence="3" id="KW-0597">Phosphoprotein</keyword>
<evidence type="ECO:0000256" key="7">
    <source>
        <dbReference type="ARBA" id="ARBA00022840"/>
    </source>
</evidence>
<dbReference type="GO" id="GO:0046983">
    <property type="term" value="F:protein dimerization activity"/>
    <property type="evidence" value="ECO:0007669"/>
    <property type="project" value="InterPro"/>
</dbReference>
<dbReference type="EMBL" id="CP032157">
    <property type="protein sequence ID" value="AXY76760.1"/>
    <property type="molecule type" value="Genomic_DNA"/>
</dbReference>
<dbReference type="InterPro" id="IPR011712">
    <property type="entry name" value="Sig_transdc_His_kin_sub3_dim/P"/>
</dbReference>
<dbReference type="Pfam" id="PF02518">
    <property type="entry name" value="HATPase_c"/>
    <property type="match status" value="1"/>
</dbReference>
<dbReference type="CDD" id="cd00130">
    <property type="entry name" value="PAS"/>
    <property type="match status" value="1"/>
</dbReference>
<dbReference type="PANTHER" id="PTHR24421">
    <property type="entry name" value="NITRATE/NITRITE SENSOR PROTEIN NARX-RELATED"/>
    <property type="match status" value="1"/>
</dbReference>
<proteinExistence type="predicted"/>
<keyword evidence="7" id="KW-0067">ATP-binding</keyword>
<dbReference type="OrthoDB" id="9760839at2"/>
<reference evidence="12 13" key="1">
    <citation type="submission" date="2018-09" db="EMBL/GenBank/DDBJ databases">
        <title>Genome sequencing of strain 6GH32-13.</title>
        <authorList>
            <person name="Weon H.-Y."/>
            <person name="Heo J."/>
            <person name="Kwon S.-W."/>
        </authorList>
    </citation>
    <scope>NUCLEOTIDE SEQUENCE [LARGE SCALE GENOMIC DNA]</scope>
    <source>
        <strain evidence="12 13">5GH32-13</strain>
    </source>
</reference>
<dbReference type="NCBIfam" id="TIGR00229">
    <property type="entry name" value="sensory_box"/>
    <property type="match status" value="1"/>
</dbReference>
<dbReference type="GO" id="GO:0000155">
    <property type="term" value="F:phosphorelay sensor kinase activity"/>
    <property type="evidence" value="ECO:0007669"/>
    <property type="project" value="InterPro"/>
</dbReference>
<dbReference type="GO" id="GO:0005524">
    <property type="term" value="F:ATP binding"/>
    <property type="evidence" value="ECO:0007669"/>
    <property type="project" value="UniProtKB-KW"/>
</dbReference>
<evidence type="ECO:0000256" key="9">
    <source>
        <dbReference type="SAM" id="Coils"/>
    </source>
</evidence>